<dbReference type="EMBL" id="MU853383">
    <property type="protein sequence ID" value="KAK4107091.1"/>
    <property type="molecule type" value="Genomic_DNA"/>
</dbReference>
<dbReference type="GeneID" id="89940571"/>
<proteinExistence type="predicted"/>
<sequence length="381" mass="41988">MASFVQAVMRLIGTQSNQAHAHVPDQRRCVDEEQGDGTKAASLAISSTLGAYTLPQPHLSHVQSTNHFVPSDDLTLFRLMVGINTSPDLAQTRVRPAENIGLYARVVNSEQKAKDSYKVMSAVINACYGAQIIVAAALTSLGAANADNKAITAFGAINTIIAGFLTYLKGSGLPGRLKYFGNEWKKVREFIEQRERDFSYEGCTLDVYEVVKTVREMYEKTKRDIELNTPESYNSVSSMRNIGMGGPAHGVQVPGVHVDPTKAEEIASKLRSLEETIKQLRARAQKTAHDVHGETMDTKSRVEQTAHEVHDAAAHTIYDEEKRATAELRHLGKSVMEGLDDYRDRRTRDLSQIAAQASPGLDVSVRVSPGQEDKKNDEKHL</sequence>
<evidence type="ECO:0000256" key="2">
    <source>
        <dbReference type="SAM" id="MobiDB-lite"/>
    </source>
</evidence>
<dbReference type="PANTHER" id="PTHR38793:SF3">
    <property type="entry name" value="SMODS AND SLOG-ASSOCIATING 2TM EFFECTOR DOMAIN-CONTAINING PROTEIN"/>
    <property type="match status" value="1"/>
</dbReference>
<evidence type="ECO:0000313" key="6">
    <source>
        <dbReference type="Proteomes" id="UP001302812"/>
    </source>
</evidence>
<keyword evidence="1" id="KW-0175">Coiled coil</keyword>
<dbReference type="RefSeq" id="XP_064664661.1">
    <property type="nucleotide sequence ID" value="XM_064816446.1"/>
</dbReference>
<keyword evidence="3" id="KW-1133">Transmembrane helix</keyword>
<feature type="transmembrane region" description="Helical" evidence="3">
    <location>
        <begin position="150"/>
        <end position="168"/>
    </location>
</feature>
<feature type="region of interest" description="Disordered" evidence="2">
    <location>
        <begin position="353"/>
        <end position="381"/>
    </location>
</feature>
<feature type="coiled-coil region" evidence="1">
    <location>
        <begin position="263"/>
        <end position="290"/>
    </location>
</feature>
<evidence type="ECO:0000256" key="1">
    <source>
        <dbReference type="SAM" id="Coils"/>
    </source>
</evidence>
<evidence type="ECO:0000313" key="5">
    <source>
        <dbReference type="EMBL" id="KAK4107091.1"/>
    </source>
</evidence>
<organism evidence="5 6">
    <name type="scientific">Canariomyces notabilis</name>
    <dbReference type="NCBI Taxonomy" id="2074819"/>
    <lineage>
        <taxon>Eukaryota</taxon>
        <taxon>Fungi</taxon>
        <taxon>Dikarya</taxon>
        <taxon>Ascomycota</taxon>
        <taxon>Pezizomycotina</taxon>
        <taxon>Sordariomycetes</taxon>
        <taxon>Sordariomycetidae</taxon>
        <taxon>Sordariales</taxon>
        <taxon>Chaetomiaceae</taxon>
        <taxon>Canariomyces</taxon>
    </lineage>
</organism>
<protein>
    <recommendedName>
        <fullName evidence="4">SMODS and SLOG-associating 2TM effector domain-containing protein</fullName>
    </recommendedName>
</protein>
<dbReference type="Proteomes" id="UP001302812">
    <property type="component" value="Unassembled WGS sequence"/>
</dbReference>
<dbReference type="AlphaFoldDB" id="A0AAN6QCK5"/>
<comment type="caution">
    <text evidence="5">The sequence shown here is derived from an EMBL/GenBank/DDBJ whole genome shotgun (WGS) entry which is preliminary data.</text>
</comment>
<feature type="transmembrane region" description="Helical" evidence="3">
    <location>
        <begin position="122"/>
        <end position="144"/>
    </location>
</feature>
<keyword evidence="3" id="KW-0472">Membrane</keyword>
<dbReference type="NCBIfam" id="NF033635">
    <property type="entry name" value="SLATT_fungal"/>
    <property type="match status" value="1"/>
</dbReference>
<feature type="compositionally biased region" description="Basic and acidic residues" evidence="2">
    <location>
        <begin position="371"/>
        <end position="381"/>
    </location>
</feature>
<name>A0AAN6QCK5_9PEZI</name>
<evidence type="ECO:0000256" key="3">
    <source>
        <dbReference type="SAM" id="Phobius"/>
    </source>
</evidence>
<reference evidence="5" key="2">
    <citation type="submission" date="2023-05" db="EMBL/GenBank/DDBJ databases">
        <authorList>
            <consortium name="Lawrence Berkeley National Laboratory"/>
            <person name="Steindorff A."/>
            <person name="Hensen N."/>
            <person name="Bonometti L."/>
            <person name="Westerberg I."/>
            <person name="Brannstrom I.O."/>
            <person name="Guillou S."/>
            <person name="Cros-Aarteil S."/>
            <person name="Calhoun S."/>
            <person name="Haridas S."/>
            <person name="Kuo A."/>
            <person name="Mondo S."/>
            <person name="Pangilinan J."/>
            <person name="Riley R."/>
            <person name="Labutti K."/>
            <person name="Andreopoulos B."/>
            <person name="Lipzen A."/>
            <person name="Chen C."/>
            <person name="Yanf M."/>
            <person name="Daum C."/>
            <person name="Ng V."/>
            <person name="Clum A."/>
            <person name="Ohm R."/>
            <person name="Martin F."/>
            <person name="Silar P."/>
            <person name="Natvig D."/>
            <person name="Lalanne C."/>
            <person name="Gautier V."/>
            <person name="Ament-Velasquez S.L."/>
            <person name="Kruys A."/>
            <person name="Hutchinson M.I."/>
            <person name="Powell A.J."/>
            <person name="Barry K."/>
            <person name="Miller A.N."/>
            <person name="Grigoriev I.V."/>
            <person name="Debuchy R."/>
            <person name="Gladieux P."/>
            <person name="Thoren M.H."/>
            <person name="Johannesson H."/>
        </authorList>
    </citation>
    <scope>NUCLEOTIDE SEQUENCE</scope>
    <source>
        <strain evidence="5">CBS 508.74</strain>
    </source>
</reference>
<dbReference type="Pfam" id="PF18142">
    <property type="entry name" value="SLATT_fungal"/>
    <property type="match status" value="1"/>
</dbReference>
<evidence type="ECO:0000259" key="4">
    <source>
        <dbReference type="Pfam" id="PF18142"/>
    </source>
</evidence>
<dbReference type="PANTHER" id="PTHR38793">
    <property type="entry name" value="SLATT_FUNGAL DOMAIN-CONTAINING PROTEIN-RELATED"/>
    <property type="match status" value="1"/>
</dbReference>
<dbReference type="InterPro" id="IPR041622">
    <property type="entry name" value="SLATT_fungi"/>
</dbReference>
<reference evidence="5" key="1">
    <citation type="journal article" date="2023" name="Mol. Phylogenet. Evol.">
        <title>Genome-scale phylogeny and comparative genomics of the fungal order Sordariales.</title>
        <authorList>
            <person name="Hensen N."/>
            <person name="Bonometti L."/>
            <person name="Westerberg I."/>
            <person name="Brannstrom I.O."/>
            <person name="Guillou S."/>
            <person name="Cros-Aarteil S."/>
            <person name="Calhoun S."/>
            <person name="Haridas S."/>
            <person name="Kuo A."/>
            <person name="Mondo S."/>
            <person name="Pangilinan J."/>
            <person name="Riley R."/>
            <person name="LaButti K."/>
            <person name="Andreopoulos B."/>
            <person name="Lipzen A."/>
            <person name="Chen C."/>
            <person name="Yan M."/>
            <person name="Daum C."/>
            <person name="Ng V."/>
            <person name="Clum A."/>
            <person name="Steindorff A."/>
            <person name="Ohm R.A."/>
            <person name="Martin F."/>
            <person name="Silar P."/>
            <person name="Natvig D.O."/>
            <person name="Lalanne C."/>
            <person name="Gautier V."/>
            <person name="Ament-Velasquez S.L."/>
            <person name="Kruys A."/>
            <person name="Hutchinson M.I."/>
            <person name="Powell A.J."/>
            <person name="Barry K."/>
            <person name="Miller A.N."/>
            <person name="Grigoriev I.V."/>
            <person name="Debuchy R."/>
            <person name="Gladieux P."/>
            <person name="Hiltunen Thoren M."/>
            <person name="Johannesson H."/>
        </authorList>
    </citation>
    <scope>NUCLEOTIDE SEQUENCE</scope>
    <source>
        <strain evidence="5">CBS 508.74</strain>
    </source>
</reference>
<feature type="domain" description="SMODS and SLOG-associating 2TM effector" evidence="4">
    <location>
        <begin position="105"/>
        <end position="223"/>
    </location>
</feature>
<accession>A0AAN6QCK5</accession>
<keyword evidence="3" id="KW-0812">Transmembrane</keyword>
<gene>
    <name evidence="5" type="ORF">N656DRAFT_785712</name>
</gene>
<keyword evidence="6" id="KW-1185">Reference proteome</keyword>